<dbReference type="GO" id="GO:0006574">
    <property type="term" value="P:L-valine catabolic process"/>
    <property type="evidence" value="ECO:0007669"/>
    <property type="project" value="TreeGrafter"/>
</dbReference>
<sequence>MSLDPNTSYAQAAQQLAQHLPHATGLAPPGNPHSLQQMHLPQTEFDTRSELVTYIHQYAKDNGFGIVISHSNEKAIYFTCELGGTYRNKRNINDKERKRKLTTRKINCPFSMVANCKKNDNDEVVKWMLRITNADHNHMKREEKGKTGHSPTVSQQHEQNAAAQLKAIAHEHGSFEQNIPSLLEQGIPLNLSAQYGSLPAQQQNYQQQMYQQNVVNQALANAQQNQKDDALSNIDISLVKQ</sequence>
<dbReference type="GO" id="GO:0004491">
    <property type="term" value="F:methylmalonate-semialdehyde dehydrogenase (acylating, NAD) activity"/>
    <property type="evidence" value="ECO:0007669"/>
    <property type="project" value="InterPro"/>
</dbReference>
<accession>A0A1V2KYY1</accession>
<dbReference type="AlphaFoldDB" id="A0A1V2KYY1"/>
<comment type="caution">
    <text evidence="3">The sequence shown here is derived from an EMBL/GenBank/DDBJ whole genome shotgun (WGS) entry which is preliminary data.</text>
</comment>
<dbReference type="Pfam" id="PF08731">
    <property type="entry name" value="AFT"/>
    <property type="match status" value="1"/>
</dbReference>
<protein>
    <submittedName>
        <fullName evidence="3">Transcription factor RBF1</fullName>
    </submittedName>
</protein>
<keyword evidence="4" id="KW-1185">Reference proteome</keyword>
<dbReference type="GO" id="GO:0045944">
    <property type="term" value="P:positive regulation of transcription by RNA polymerase II"/>
    <property type="evidence" value="ECO:0007669"/>
    <property type="project" value="InterPro"/>
</dbReference>
<comment type="similarity">
    <text evidence="1">Belongs to the aldehyde dehydrogenase family.</text>
</comment>
<dbReference type="PANTHER" id="PTHR43866:SF3">
    <property type="entry name" value="METHYLMALONATE-SEMIALDEHYDE DEHYDROGENASE [ACYLATING], MITOCHONDRIAL"/>
    <property type="match status" value="1"/>
</dbReference>
<organism evidence="3 4">
    <name type="scientific">Cyberlindnera fabianii</name>
    <name type="common">Yeast</name>
    <name type="synonym">Hansenula fabianii</name>
    <dbReference type="NCBI Taxonomy" id="36022"/>
    <lineage>
        <taxon>Eukaryota</taxon>
        <taxon>Fungi</taxon>
        <taxon>Dikarya</taxon>
        <taxon>Ascomycota</taxon>
        <taxon>Saccharomycotina</taxon>
        <taxon>Saccharomycetes</taxon>
        <taxon>Phaffomycetales</taxon>
        <taxon>Phaffomycetaceae</taxon>
        <taxon>Cyberlindnera</taxon>
    </lineage>
</organism>
<dbReference type="GO" id="GO:0006210">
    <property type="term" value="P:thymine catabolic process"/>
    <property type="evidence" value="ECO:0007669"/>
    <property type="project" value="TreeGrafter"/>
</dbReference>
<evidence type="ECO:0000313" key="3">
    <source>
        <dbReference type="EMBL" id="ONH64859.1"/>
    </source>
</evidence>
<dbReference type="Proteomes" id="UP000189513">
    <property type="component" value="Unassembled WGS sequence"/>
</dbReference>
<dbReference type="GO" id="GO:0000981">
    <property type="term" value="F:DNA-binding transcription factor activity, RNA polymerase II-specific"/>
    <property type="evidence" value="ECO:0007669"/>
    <property type="project" value="InterPro"/>
</dbReference>
<evidence type="ECO:0000256" key="1">
    <source>
        <dbReference type="ARBA" id="ARBA00009986"/>
    </source>
</evidence>
<dbReference type="InterPro" id="IPR010061">
    <property type="entry name" value="MeMal-semiAld_DH"/>
</dbReference>
<dbReference type="VEuPathDB" id="FungiDB:BON22_5281"/>
<dbReference type="EMBL" id="MPUK01000016">
    <property type="protein sequence ID" value="ONH64859.1"/>
    <property type="molecule type" value="Genomic_DNA"/>
</dbReference>
<feature type="region of interest" description="Disordered" evidence="2">
    <location>
        <begin position="138"/>
        <end position="162"/>
    </location>
</feature>
<dbReference type="PANTHER" id="PTHR43866">
    <property type="entry name" value="MALONATE-SEMIALDEHYDE DEHYDROGENASE"/>
    <property type="match status" value="1"/>
</dbReference>
<evidence type="ECO:0000256" key="2">
    <source>
        <dbReference type="SAM" id="MobiDB-lite"/>
    </source>
</evidence>
<dbReference type="GO" id="GO:0010106">
    <property type="term" value="P:cellular response to iron ion starvation"/>
    <property type="evidence" value="ECO:0007669"/>
    <property type="project" value="InterPro"/>
</dbReference>
<evidence type="ECO:0000313" key="4">
    <source>
        <dbReference type="Proteomes" id="UP000189513"/>
    </source>
</evidence>
<feature type="compositionally biased region" description="Polar residues" evidence="2">
    <location>
        <begin position="149"/>
        <end position="162"/>
    </location>
</feature>
<dbReference type="STRING" id="36022.A0A1V2KYY1"/>
<proteinExistence type="inferred from homology"/>
<name>A0A1V2KYY1_CYBFA</name>
<reference evidence="4" key="1">
    <citation type="journal article" date="2017" name="Genome Announc.">
        <title>Genome sequences of Cyberlindnera fabianii 65, Pichia kudriavzevii 129, and Saccharomyces cerevisiae 131 isolated from fermented masau fruits in Zimbabwe.</title>
        <authorList>
            <person name="van Rijswijck I.M.H."/>
            <person name="Derks M.F.L."/>
            <person name="Abee T."/>
            <person name="de Ridder D."/>
            <person name="Smid E.J."/>
        </authorList>
    </citation>
    <scope>NUCLEOTIDE SEQUENCE [LARGE SCALE GENOMIC DNA]</scope>
    <source>
        <strain evidence="4">65</strain>
    </source>
</reference>
<dbReference type="InterPro" id="IPR014842">
    <property type="entry name" value="AFT"/>
</dbReference>
<gene>
    <name evidence="3" type="ORF">BON22_5281</name>
</gene>